<reference evidence="4 5" key="1">
    <citation type="submission" date="2020-03" db="EMBL/GenBank/DDBJ databases">
        <title>Cyclobacterium plantarum sp. nov., a marine bacterium isolated from a coastal-marine wetland.</title>
        <authorList>
            <person name="Sanchez-Porro C."/>
            <person name="Ventosa A."/>
            <person name="Amoozegar M."/>
        </authorList>
    </citation>
    <scope>NUCLEOTIDE SEQUENCE [LARGE SCALE GENOMIC DNA]</scope>
    <source>
        <strain evidence="4 5">GBPx2</strain>
    </source>
</reference>
<feature type="transmembrane region" description="Helical" evidence="2">
    <location>
        <begin position="455"/>
        <end position="474"/>
    </location>
</feature>
<comment type="caution">
    <text evidence="4">The sequence shown here is derived from an EMBL/GenBank/DDBJ whole genome shotgun (WGS) entry which is preliminary data.</text>
</comment>
<dbReference type="InterPro" id="IPR019734">
    <property type="entry name" value="TPR_rpt"/>
</dbReference>
<dbReference type="SMART" id="SM00028">
    <property type="entry name" value="TPR"/>
    <property type="match status" value="7"/>
</dbReference>
<dbReference type="PANTHER" id="PTHR34220">
    <property type="entry name" value="SENSOR HISTIDINE KINASE YPDA"/>
    <property type="match status" value="1"/>
</dbReference>
<dbReference type="SUPFAM" id="SSF48452">
    <property type="entry name" value="TPR-like"/>
    <property type="match status" value="2"/>
</dbReference>
<dbReference type="RefSeq" id="WP_166151334.1">
    <property type="nucleotide sequence ID" value="NZ_JAANYN010000016.1"/>
</dbReference>
<proteinExistence type="predicted"/>
<dbReference type="InterPro" id="IPR050640">
    <property type="entry name" value="Bact_2-comp_sensor_kinase"/>
</dbReference>
<dbReference type="PROSITE" id="PS50005">
    <property type="entry name" value="TPR"/>
    <property type="match status" value="1"/>
</dbReference>
<dbReference type="SUPFAM" id="SSF55874">
    <property type="entry name" value="ATPase domain of HSP90 chaperone/DNA topoisomerase II/histidine kinase"/>
    <property type="match status" value="1"/>
</dbReference>
<dbReference type="InterPro" id="IPR011990">
    <property type="entry name" value="TPR-like_helical_dom_sf"/>
</dbReference>
<evidence type="ECO:0000256" key="1">
    <source>
        <dbReference type="PROSITE-ProRule" id="PRU00339"/>
    </source>
</evidence>
<accession>A0ABX0HEE2</accession>
<keyword evidence="5" id="KW-1185">Reference proteome</keyword>
<dbReference type="InterPro" id="IPR036890">
    <property type="entry name" value="HATPase_C_sf"/>
</dbReference>
<dbReference type="Gene3D" id="3.30.565.10">
    <property type="entry name" value="Histidine kinase-like ATPase, C-terminal domain"/>
    <property type="match status" value="1"/>
</dbReference>
<dbReference type="Gene3D" id="1.25.40.10">
    <property type="entry name" value="Tetratricopeptide repeat domain"/>
    <property type="match status" value="3"/>
</dbReference>
<dbReference type="InterPro" id="IPR010559">
    <property type="entry name" value="Sig_transdc_His_kin_internal"/>
</dbReference>
<feature type="repeat" description="TPR" evidence="1">
    <location>
        <begin position="161"/>
        <end position="194"/>
    </location>
</feature>
<gene>
    <name evidence="4" type="ORF">G9Q97_23055</name>
</gene>
<evidence type="ECO:0000313" key="4">
    <source>
        <dbReference type="EMBL" id="NHE59695.1"/>
    </source>
</evidence>
<feature type="domain" description="Signal transduction histidine kinase internal region" evidence="3">
    <location>
        <begin position="497"/>
        <end position="576"/>
    </location>
</feature>
<protein>
    <submittedName>
        <fullName evidence="4">Tetratricopeptide repeat protein</fullName>
    </submittedName>
</protein>
<dbReference type="Proteomes" id="UP000649799">
    <property type="component" value="Unassembled WGS sequence"/>
</dbReference>
<dbReference type="EMBL" id="JAANYN010000016">
    <property type="protein sequence ID" value="NHE59695.1"/>
    <property type="molecule type" value="Genomic_DNA"/>
</dbReference>
<organism evidence="4 5">
    <name type="scientific">Cyclobacterium plantarum</name>
    <dbReference type="NCBI Taxonomy" id="2716263"/>
    <lineage>
        <taxon>Bacteria</taxon>
        <taxon>Pseudomonadati</taxon>
        <taxon>Bacteroidota</taxon>
        <taxon>Cytophagia</taxon>
        <taxon>Cytophagales</taxon>
        <taxon>Cyclobacteriaceae</taxon>
        <taxon>Cyclobacterium</taxon>
    </lineage>
</organism>
<dbReference type="Pfam" id="PF06580">
    <property type="entry name" value="His_kinase"/>
    <property type="match status" value="1"/>
</dbReference>
<evidence type="ECO:0000256" key="2">
    <source>
        <dbReference type="SAM" id="Phobius"/>
    </source>
</evidence>
<dbReference type="Pfam" id="PF13424">
    <property type="entry name" value="TPR_12"/>
    <property type="match status" value="1"/>
</dbReference>
<dbReference type="PANTHER" id="PTHR34220:SF7">
    <property type="entry name" value="SENSOR HISTIDINE KINASE YPDA"/>
    <property type="match status" value="1"/>
</dbReference>
<keyword evidence="2" id="KW-0812">Transmembrane</keyword>
<name>A0ABX0HEE2_9BACT</name>
<keyword evidence="2" id="KW-0472">Membrane</keyword>
<keyword evidence="2" id="KW-1133">Transmembrane helix</keyword>
<sequence length="698" mass="79797">MRLIVIWIWIITPCLTALGQQNELDSLRQIVQRTGIPDSTKIILWNEMAYAFYSIKPDSGIYYAQMARNLAEKLEHEHYQAVSWNNLGSNYWAKGADSLALKAYMEAMKIHTSLKNDLGAAKALSNMALIQYNQSDFLEAIRSHEEAISRFQTMSHVPGIYYNLSNLGVVYLSLADYPKALAAFFEALKLMPEEEKMLQANLATNIGLVYKNTGELDTAFNYQQRAYEWFEKAGNQQGLANALGNMGVILDQNKAHAKALIHFNNSLAINKEIGNLRRIGSDLTNMGRVHLNLKQYDSAYYFHLQAIQAYEQTNDLENGAMNYHLLGNLIAAMPPDFLPFESITAENKISKSLEWQEKGRVMALRSGAKPLLQDVYLGLSNTHALQNDFEKALFWHKKHLEFRDSIFNDEKQKELLRQQARFEFDKKEMLLKASHEKALAMGKTAVEEQAYKKQLIAGVFVFFVFFFLVVAVLYKKKRDAREREQEAALKQKIAETEMKWLKAQLNPHFIFNSLNAISDFILKHDPITADYYLGKFAKLMRMILEKSGEQTISLKEDLQMLEIYMQLEAFRFNGKFSYVIDLESGVDSDKIQVPPLLLQPYVENSIWHGFSKKNEIPGEIRVVIRKSGNGITLIVEDNGKGLDGPEPLKKIKNGHSMGMRLTEDRISVWNLSRKAKARVQHGAMDTGYRVELELPELC</sequence>
<keyword evidence="1" id="KW-0802">TPR repeat</keyword>
<evidence type="ECO:0000313" key="5">
    <source>
        <dbReference type="Proteomes" id="UP000649799"/>
    </source>
</evidence>
<evidence type="ECO:0000259" key="3">
    <source>
        <dbReference type="Pfam" id="PF06580"/>
    </source>
</evidence>